<evidence type="ECO:0008006" key="5">
    <source>
        <dbReference type="Google" id="ProtNLM"/>
    </source>
</evidence>
<reference evidence="3 4" key="1">
    <citation type="submission" date="2019-03" db="EMBL/GenBank/DDBJ databases">
        <title>Genomic Encyclopedia of Type Strains, Phase IV (KMG-IV): sequencing the most valuable type-strain genomes for metagenomic binning, comparative biology and taxonomic classification.</title>
        <authorList>
            <person name="Goeker M."/>
        </authorList>
    </citation>
    <scope>NUCLEOTIDE SEQUENCE [LARGE SCALE GENOMIC DNA]</scope>
    <source>
        <strain evidence="3 4">DSM 1837</strain>
    </source>
</reference>
<organism evidence="3 4">
    <name type="scientific">Simplicispira metamorpha</name>
    <dbReference type="NCBI Taxonomy" id="80881"/>
    <lineage>
        <taxon>Bacteria</taxon>
        <taxon>Pseudomonadati</taxon>
        <taxon>Pseudomonadota</taxon>
        <taxon>Betaproteobacteria</taxon>
        <taxon>Burkholderiales</taxon>
        <taxon>Comamonadaceae</taxon>
        <taxon>Simplicispira</taxon>
    </lineage>
</organism>
<name>A0A4V2SJG3_9BURK</name>
<dbReference type="Proteomes" id="UP000295182">
    <property type="component" value="Unassembled WGS sequence"/>
</dbReference>
<proteinExistence type="predicted"/>
<evidence type="ECO:0000313" key="4">
    <source>
        <dbReference type="Proteomes" id="UP000295182"/>
    </source>
</evidence>
<evidence type="ECO:0000313" key="3">
    <source>
        <dbReference type="EMBL" id="TCP15016.1"/>
    </source>
</evidence>
<dbReference type="AlphaFoldDB" id="A0A4V2SJG3"/>
<comment type="caution">
    <text evidence="3">The sequence shown here is derived from an EMBL/GenBank/DDBJ whole genome shotgun (WGS) entry which is preliminary data.</text>
</comment>
<feature type="signal peptide" evidence="2">
    <location>
        <begin position="1"/>
        <end position="24"/>
    </location>
</feature>
<dbReference type="EMBL" id="SLXH01000026">
    <property type="protein sequence ID" value="TCP15016.1"/>
    <property type="molecule type" value="Genomic_DNA"/>
</dbReference>
<keyword evidence="2" id="KW-0732">Signal</keyword>
<feature type="chain" id="PRO_5020761192" description="Secreted protein" evidence="2">
    <location>
        <begin position="25"/>
        <end position="73"/>
    </location>
</feature>
<evidence type="ECO:0000256" key="2">
    <source>
        <dbReference type="SAM" id="SignalP"/>
    </source>
</evidence>
<dbReference type="OrthoDB" id="6089671at2"/>
<accession>A0A4V2SJG3</accession>
<gene>
    <name evidence="3" type="ORF">EV674_12612</name>
</gene>
<evidence type="ECO:0000256" key="1">
    <source>
        <dbReference type="SAM" id="MobiDB-lite"/>
    </source>
</evidence>
<protein>
    <recommendedName>
        <fullName evidence="5">Secreted protein</fullName>
    </recommendedName>
</protein>
<dbReference type="RefSeq" id="WP_119014063.1">
    <property type="nucleotide sequence ID" value="NZ_QXNC01000027.1"/>
</dbReference>
<keyword evidence="4" id="KW-1185">Reference proteome</keyword>
<feature type="region of interest" description="Disordered" evidence="1">
    <location>
        <begin position="43"/>
        <end position="73"/>
    </location>
</feature>
<sequence length="73" mass="7809">MTAPLRSARAALAAALLLCGAALAAPAPWYYWRSKIDGTRICAQTSPGPGWEQDSAPFEGPGCQTRPRPPTRR</sequence>